<keyword evidence="3" id="KW-0479">Metal-binding</keyword>
<dbReference type="InterPro" id="IPR036010">
    <property type="entry name" value="2Fe-2S_ferredoxin-like_sf"/>
</dbReference>
<comment type="cofactor">
    <cofactor evidence="6">
        <name>[2Fe-2S] cluster</name>
        <dbReference type="ChEBI" id="CHEBI:190135"/>
    </cofactor>
</comment>
<dbReference type="PROSITE" id="PS00814">
    <property type="entry name" value="ADX"/>
    <property type="match status" value="1"/>
</dbReference>
<dbReference type="Pfam" id="PF00111">
    <property type="entry name" value="Fer2"/>
    <property type="match status" value="1"/>
</dbReference>
<dbReference type="Proteomes" id="UP000027100">
    <property type="component" value="Unassembled WGS sequence"/>
</dbReference>
<dbReference type="PROSITE" id="PS51085">
    <property type="entry name" value="2FE2S_FER_2"/>
    <property type="match status" value="1"/>
</dbReference>
<dbReference type="PANTHER" id="PTHR23426:SF65">
    <property type="entry name" value="FERREDOXIN-2, MITOCHONDRIAL"/>
    <property type="match status" value="1"/>
</dbReference>
<dbReference type="GO" id="GO:0009055">
    <property type="term" value="F:electron transfer activity"/>
    <property type="evidence" value="ECO:0007669"/>
    <property type="project" value="TreeGrafter"/>
</dbReference>
<keyword evidence="4" id="KW-0408">Iron</keyword>
<evidence type="ECO:0000256" key="3">
    <source>
        <dbReference type="ARBA" id="ARBA00022723"/>
    </source>
</evidence>
<dbReference type="InterPro" id="IPR001041">
    <property type="entry name" value="2Fe-2S_ferredoxin-type"/>
</dbReference>
<feature type="domain" description="2Fe-2S ferredoxin-type" evidence="7">
    <location>
        <begin position="10"/>
        <end position="114"/>
    </location>
</feature>
<dbReference type="STRING" id="1280954.HPO_04510"/>
<dbReference type="Gene3D" id="3.10.20.30">
    <property type="match status" value="1"/>
</dbReference>
<evidence type="ECO:0000256" key="5">
    <source>
        <dbReference type="ARBA" id="ARBA00023014"/>
    </source>
</evidence>
<dbReference type="GO" id="GO:0051537">
    <property type="term" value="F:2 iron, 2 sulfur cluster binding"/>
    <property type="evidence" value="ECO:0007669"/>
    <property type="project" value="UniProtKB-KW"/>
</dbReference>
<evidence type="ECO:0000256" key="6">
    <source>
        <dbReference type="ARBA" id="ARBA00034078"/>
    </source>
</evidence>
<comment type="similarity">
    <text evidence="1">Belongs to the adrenodoxin/putidaredoxin family.</text>
</comment>
<sequence length="114" mass="12059">MALPQTGYMPKITVVDHLGNARIIEAASGASLMEAGVKAGVPDLVAECGGARACATCHVYVEDVFFEKVGPADDMERQMLEYAVSPVRATSRLSCQITISDELEGMTVTTPPAQ</sequence>
<evidence type="ECO:0000313" key="9">
    <source>
        <dbReference type="Proteomes" id="UP000027100"/>
    </source>
</evidence>
<dbReference type="EMBL" id="ARYM01000004">
    <property type="protein sequence ID" value="KCZ99619.1"/>
    <property type="molecule type" value="Genomic_DNA"/>
</dbReference>
<evidence type="ECO:0000313" key="8">
    <source>
        <dbReference type="EMBL" id="KCZ99619.1"/>
    </source>
</evidence>
<proteinExistence type="inferred from homology"/>
<keyword evidence="5" id="KW-0411">Iron-sulfur</keyword>
<dbReference type="InterPro" id="IPR012675">
    <property type="entry name" value="Beta-grasp_dom_sf"/>
</dbReference>
<reference evidence="8 9" key="1">
    <citation type="journal article" date="2014" name="Antonie Van Leeuwenhoek">
        <title>Hyphomonas beringensis sp. nov. and Hyphomonas chukchiensis sp. nov., isolated from surface seawater of the Bering Sea and Chukchi Sea.</title>
        <authorList>
            <person name="Li C."/>
            <person name="Lai Q."/>
            <person name="Li G."/>
            <person name="Dong C."/>
            <person name="Wang J."/>
            <person name="Liao Y."/>
            <person name="Shao Z."/>
        </authorList>
    </citation>
    <scope>NUCLEOTIDE SEQUENCE [LARGE SCALE GENOMIC DNA]</scope>
    <source>
        <strain evidence="8 9">PS728</strain>
    </source>
</reference>
<organism evidence="8 9">
    <name type="scientific">Hyphomonas polymorpha PS728</name>
    <dbReference type="NCBI Taxonomy" id="1280954"/>
    <lineage>
        <taxon>Bacteria</taxon>
        <taxon>Pseudomonadati</taxon>
        <taxon>Pseudomonadota</taxon>
        <taxon>Alphaproteobacteria</taxon>
        <taxon>Hyphomonadales</taxon>
        <taxon>Hyphomonadaceae</taxon>
        <taxon>Hyphomonas</taxon>
    </lineage>
</organism>
<dbReference type="eggNOG" id="COG0633">
    <property type="taxonomic scope" value="Bacteria"/>
</dbReference>
<dbReference type="PATRIC" id="fig|1280954.3.peg.913"/>
<gene>
    <name evidence="8" type="ORF">HPO_04510</name>
</gene>
<name>A0A062VJ42_9PROT</name>
<accession>A0A062VJ42</accession>
<dbReference type="SUPFAM" id="SSF54292">
    <property type="entry name" value="2Fe-2S ferredoxin-like"/>
    <property type="match status" value="1"/>
</dbReference>
<dbReference type="InterPro" id="IPR018298">
    <property type="entry name" value="Adrenodoxin_Fe-S_BS"/>
</dbReference>
<keyword evidence="9" id="KW-1185">Reference proteome</keyword>
<dbReference type="PRINTS" id="PR00355">
    <property type="entry name" value="ADRENODOXIN"/>
</dbReference>
<dbReference type="PANTHER" id="PTHR23426">
    <property type="entry name" value="FERREDOXIN/ADRENODOXIN"/>
    <property type="match status" value="1"/>
</dbReference>
<evidence type="ECO:0000256" key="2">
    <source>
        <dbReference type="ARBA" id="ARBA00022714"/>
    </source>
</evidence>
<protein>
    <submittedName>
        <fullName evidence="8">Ferredoxin</fullName>
    </submittedName>
</protein>
<dbReference type="GO" id="GO:0046872">
    <property type="term" value="F:metal ion binding"/>
    <property type="evidence" value="ECO:0007669"/>
    <property type="project" value="UniProtKB-KW"/>
</dbReference>
<dbReference type="AlphaFoldDB" id="A0A062VJ42"/>
<evidence type="ECO:0000256" key="1">
    <source>
        <dbReference type="ARBA" id="ARBA00010914"/>
    </source>
</evidence>
<dbReference type="CDD" id="cd00207">
    <property type="entry name" value="fer2"/>
    <property type="match status" value="1"/>
</dbReference>
<evidence type="ECO:0000256" key="4">
    <source>
        <dbReference type="ARBA" id="ARBA00023004"/>
    </source>
</evidence>
<keyword evidence="2" id="KW-0001">2Fe-2S</keyword>
<dbReference type="InterPro" id="IPR001055">
    <property type="entry name" value="Adrenodoxin-like"/>
</dbReference>
<comment type="caution">
    <text evidence="8">The sequence shown here is derived from an EMBL/GenBank/DDBJ whole genome shotgun (WGS) entry which is preliminary data.</text>
</comment>
<dbReference type="GO" id="GO:0140647">
    <property type="term" value="P:P450-containing electron transport chain"/>
    <property type="evidence" value="ECO:0007669"/>
    <property type="project" value="InterPro"/>
</dbReference>
<evidence type="ECO:0000259" key="7">
    <source>
        <dbReference type="PROSITE" id="PS51085"/>
    </source>
</evidence>